<reference evidence="2 3" key="1">
    <citation type="submission" date="2022-05" db="EMBL/GenBank/DDBJ databases">
        <authorList>
            <consortium name="Genoscope - CEA"/>
            <person name="William W."/>
        </authorList>
    </citation>
    <scope>NUCLEOTIDE SEQUENCE [LARGE SCALE GENOMIC DNA]</scope>
</reference>
<dbReference type="InterPro" id="IPR027886">
    <property type="entry name" value="SPMIP4"/>
</dbReference>
<feature type="region of interest" description="Disordered" evidence="1">
    <location>
        <begin position="240"/>
        <end position="265"/>
    </location>
</feature>
<name>A0ABN8PN55_9CNID</name>
<proteinExistence type="predicted"/>
<dbReference type="PANTHER" id="PTHR31393:SF3">
    <property type="match status" value="1"/>
</dbReference>
<feature type="compositionally biased region" description="Basic and acidic residues" evidence="1">
    <location>
        <begin position="243"/>
        <end position="255"/>
    </location>
</feature>
<sequence>MPCYNPGSGEVQISPTFLSSDLLTPGVHRRITFSSLGNACSQPYAVTSLSLSGCRMNDQLLPAPLDTEHEKLDEPWPGHAYTSHICRFDVFPRFDPERTKFGVSSQQKLKQQLLPSTEDALEKLSYSIYSTSVYQDTIKDSKHTPNQRGEACEVNVVSIPNKENTSLIEVEDWEVKDQEEIKGKTENEEEQVENRPDNLEDNDVETQPHLSVVWPTWPVGLNDMRNTAKLSQNTTSHLCSAGFHKDQSDAQPERNHSKHSRRFRRIQPKMWLTGKYSRKLD</sequence>
<dbReference type="Pfam" id="PF15093">
    <property type="entry name" value="SPMIP4-like"/>
    <property type="match status" value="1"/>
</dbReference>
<feature type="compositionally biased region" description="Basic and acidic residues" evidence="1">
    <location>
        <begin position="178"/>
        <end position="198"/>
    </location>
</feature>
<gene>
    <name evidence="2" type="ORF">PLOB_00046187</name>
</gene>
<evidence type="ECO:0000313" key="3">
    <source>
        <dbReference type="Proteomes" id="UP001159405"/>
    </source>
</evidence>
<dbReference type="Proteomes" id="UP001159405">
    <property type="component" value="Unassembled WGS sequence"/>
</dbReference>
<dbReference type="EMBL" id="CALNXK010000081">
    <property type="protein sequence ID" value="CAH3147325.1"/>
    <property type="molecule type" value="Genomic_DNA"/>
</dbReference>
<feature type="compositionally biased region" description="Basic residues" evidence="1">
    <location>
        <begin position="256"/>
        <end position="265"/>
    </location>
</feature>
<accession>A0ABN8PN55</accession>
<comment type="caution">
    <text evidence="2">The sequence shown here is derived from an EMBL/GenBank/DDBJ whole genome shotgun (WGS) entry which is preliminary data.</text>
</comment>
<feature type="region of interest" description="Disordered" evidence="1">
    <location>
        <begin position="178"/>
        <end position="203"/>
    </location>
</feature>
<organism evidence="2 3">
    <name type="scientific">Porites lobata</name>
    <dbReference type="NCBI Taxonomy" id="104759"/>
    <lineage>
        <taxon>Eukaryota</taxon>
        <taxon>Metazoa</taxon>
        <taxon>Cnidaria</taxon>
        <taxon>Anthozoa</taxon>
        <taxon>Hexacorallia</taxon>
        <taxon>Scleractinia</taxon>
        <taxon>Fungiina</taxon>
        <taxon>Poritidae</taxon>
        <taxon>Porites</taxon>
    </lineage>
</organism>
<dbReference type="PANTHER" id="PTHR31393">
    <property type="entry name" value="C5ORF31"/>
    <property type="match status" value="1"/>
</dbReference>
<protein>
    <submittedName>
        <fullName evidence="2">Uncharacterized protein</fullName>
    </submittedName>
</protein>
<evidence type="ECO:0000256" key="1">
    <source>
        <dbReference type="SAM" id="MobiDB-lite"/>
    </source>
</evidence>
<evidence type="ECO:0000313" key="2">
    <source>
        <dbReference type="EMBL" id="CAH3147325.1"/>
    </source>
</evidence>
<keyword evidence="3" id="KW-1185">Reference proteome</keyword>